<proteinExistence type="inferred from homology"/>
<dbReference type="CDD" id="cd11567">
    <property type="entry name" value="YciH_like"/>
    <property type="match status" value="1"/>
</dbReference>
<dbReference type="OrthoDB" id="9792915at2"/>
<dbReference type="PANTHER" id="PTHR12789">
    <property type="entry name" value="DENSITY-REGULATED PROTEIN HOMOLOG"/>
    <property type="match status" value="1"/>
</dbReference>
<dbReference type="STRING" id="915059.NH26_19215"/>
<dbReference type="GO" id="GO:0001731">
    <property type="term" value="P:formation of translation preinitiation complex"/>
    <property type="evidence" value="ECO:0007669"/>
    <property type="project" value="TreeGrafter"/>
</dbReference>
<organism evidence="5 6">
    <name type="scientific">Flammeovirga pacifica</name>
    <dbReference type="NCBI Taxonomy" id="915059"/>
    <lineage>
        <taxon>Bacteria</taxon>
        <taxon>Pseudomonadati</taxon>
        <taxon>Bacteroidota</taxon>
        <taxon>Cytophagia</taxon>
        <taxon>Cytophagales</taxon>
        <taxon>Flammeovirgaceae</taxon>
        <taxon>Flammeovirga</taxon>
    </lineage>
</organism>
<dbReference type="SUPFAM" id="SSF55159">
    <property type="entry name" value="eIF1-like"/>
    <property type="match status" value="1"/>
</dbReference>
<sequence length="118" mass="13042">MAKKESGDWKDRLGVVFSTDPDYDFNYDEEQDEDTLPPQQQNLKVMLDRKNRKGKSATLVTGFVGKEDDLKALAKTLKSKCGVGGSAKEGEIIIQGDFRDKVLELLKEAGYKAKKAGG</sequence>
<dbReference type="GO" id="GO:0003729">
    <property type="term" value="F:mRNA binding"/>
    <property type="evidence" value="ECO:0007669"/>
    <property type="project" value="TreeGrafter"/>
</dbReference>
<dbReference type="GO" id="GO:0003743">
    <property type="term" value="F:translation initiation factor activity"/>
    <property type="evidence" value="ECO:0007669"/>
    <property type="project" value="UniProtKB-KW"/>
</dbReference>
<accession>A0A1S1Z4V7</accession>
<dbReference type="InterPro" id="IPR036877">
    <property type="entry name" value="SUI1_dom_sf"/>
</dbReference>
<dbReference type="Proteomes" id="UP000179797">
    <property type="component" value="Unassembled WGS sequence"/>
</dbReference>
<name>A0A1S1Z4V7_FLAPC</name>
<dbReference type="RefSeq" id="WP_044227086.1">
    <property type="nucleotide sequence ID" value="NZ_JRYR02000001.1"/>
</dbReference>
<comment type="caution">
    <text evidence="5">The sequence shown here is derived from an EMBL/GenBank/DDBJ whole genome shotgun (WGS) entry which is preliminary data.</text>
</comment>
<dbReference type="GO" id="GO:0002188">
    <property type="term" value="P:translation reinitiation"/>
    <property type="evidence" value="ECO:0007669"/>
    <property type="project" value="TreeGrafter"/>
</dbReference>
<evidence type="ECO:0000313" key="6">
    <source>
        <dbReference type="Proteomes" id="UP000179797"/>
    </source>
</evidence>
<keyword evidence="5" id="KW-0396">Initiation factor</keyword>
<evidence type="ECO:0000256" key="3">
    <source>
        <dbReference type="ARBA" id="ARBA00022917"/>
    </source>
</evidence>
<comment type="similarity">
    <text evidence="1">Belongs to the SUI1 family.</text>
</comment>
<dbReference type="GO" id="GO:0006417">
    <property type="term" value="P:regulation of translation"/>
    <property type="evidence" value="ECO:0007669"/>
    <property type="project" value="UniProtKB-KW"/>
</dbReference>
<reference evidence="5 6" key="1">
    <citation type="journal article" date="2012" name="Int. J. Syst. Evol. Microbiol.">
        <title>Flammeovirga pacifica sp. nov., isolated from deep-sea sediment.</title>
        <authorList>
            <person name="Xu H."/>
            <person name="Fu Y."/>
            <person name="Yang N."/>
            <person name="Ding Z."/>
            <person name="Lai Q."/>
            <person name="Zeng R."/>
        </authorList>
    </citation>
    <scope>NUCLEOTIDE SEQUENCE [LARGE SCALE GENOMIC DNA]</scope>
    <source>
        <strain evidence="6">DSM 24597 / LMG 26175 / WPAGA1</strain>
    </source>
</reference>
<dbReference type="PIRSF" id="PIRSF037511">
    <property type="entry name" value="Transl_init_SUI1_pro"/>
    <property type="match status" value="1"/>
</dbReference>
<dbReference type="PROSITE" id="PS50296">
    <property type="entry name" value="SUI1"/>
    <property type="match status" value="1"/>
</dbReference>
<dbReference type="InterPro" id="IPR050318">
    <property type="entry name" value="DENR/SUI1_TIF"/>
</dbReference>
<keyword evidence="6" id="KW-1185">Reference proteome</keyword>
<protein>
    <submittedName>
        <fullName evidence="5">Translation initiation factor</fullName>
    </submittedName>
</protein>
<evidence type="ECO:0000256" key="1">
    <source>
        <dbReference type="ARBA" id="ARBA00005422"/>
    </source>
</evidence>
<dbReference type="EMBL" id="JRYR02000001">
    <property type="protein sequence ID" value="OHX68324.1"/>
    <property type="molecule type" value="Genomic_DNA"/>
</dbReference>
<dbReference type="Gene3D" id="3.30.780.10">
    <property type="entry name" value="SUI1-like domain"/>
    <property type="match status" value="1"/>
</dbReference>
<dbReference type="Pfam" id="PF01253">
    <property type="entry name" value="SUI1"/>
    <property type="match status" value="1"/>
</dbReference>
<keyword evidence="3" id="KW-0648">Protein biosynthesis</keyword>
<dbReference type="InterPro" id="IPR001950">
    <property type="entry name" value="SUI1"/>
</dbReference>
<dbReference type="AlphaFoldDB" id="A0A1S1Z4V7"/>
<keyword evidence="2" id="KW-0810">Translation regulation</keyword>
<feature type="domain" description="SUI1" evidence="4">
    <location>
        <begin position="44"/>
        <end position="110"/>
    </location>
</feature>
<evidence type="ECO:0000313" key="5">
    <source>
        <dbReference type="EMBL" id="OHX68324.1"/>
    </source>
</evidence>
<gene>
    <name evidence="5" type="ORF">NH26_19215</name>
</gene>
<dbReference type="InterPro" id="IPR005872">
    <property type="entry name" value="SUI1_arc_bac"/>
</dbReference>
<dbReference type="PANTHER" id="PTHR12789:SF0">
    <property type="entry name" value="DENSITY-REGULATED PROTEIN"/>
    <property type="match status" value="1"/>
</dbReference>
<evidence type="ECO:0000259" key="4">
    <source>
        <dbReference type="PROSITE" id="PS50296"/>
    </source>
</evidence>
<evidence type="ECO:0000256" key="2">
    <source>
        <dbReference type="ARBA" id="ARBA00022845"/>
    </source>
</evidence>